<dbReference type="GO" id="GO:0003676">
    <property type="term" value="F:nucleic acid binding"/>
    <property type="evidence" value="ECO:0007669"/>
    <property type="project" value="InterPro"/>
</dbReference>
<reference evidence="1 2" key="1">
    <citation type="submission" date="2024-01" db="EMBL/GenBank/DDBJ databases">
        <title>The complete chloroplast genome sequence of Lithospermum erythrorhizon: insights into the phylogenetic relationship among Boraginaceae species and the maternal lineages of purple gromwells.</title>
        <authorList>
            <person name="Okada T."/>
            <person name="Watanabe K."/>
        </authorList>
    </citation>
    <scope>NUCLEOTIDE SEQUENCE [LARGE SCALE GENOMIC DNA]</scope>
</reference>
<evidence type="ECO:0000313" key="1">
    <source>
        <dbReference type="EMBL" id="GAA0167569.1"/>
    </source>
</evidence>
<dbReference type="GO" id="GO:0008270">
    <property type="term" value="F:zinc ion binding"/>
    <property type="evidence" value="ECO:0007669"/>
    <property type="project" value="InterPro"/>
</dbReference>
<evidence type="ECO:0008006" key="3">
    <source>
        <dbReference type="Google" id="ProtNLM"/>
    </source>
</evidence>
<protein>
    <recommendedName>
        <fullName evidence="3">UBN2_3 domain-containing protein</fullName>
    </recommendedName>
</protein>
<dbReference type="PANTHER" id="PTHR47481:SF43">
    <property type="entry name" value="RETROTRANSPOSON COPIA-LIKE N-TERMINAL DOMAIN-CONTAINING PROTEIN"/>
    <property type="match status" value="1"/>
</dbReference>
<dbReference type="Pfam" id="PF14223">
    <property type="entry name" value="Retrotran_gag_2"/>
    <property type="match status" value="1"/>
</dbReference>
<accession>A0AAV3QU18</accession>
<dbReference type="PANTHER" id="PTHR47481">
    <property type="match status" value="1"/>
</dbReference>
<comment type="caution">
    <text evidence="1">The sequence shown here is derived from an EMBL/GenBank/DDBJ whole genome shotgun (WGS) entry which is preliminary data.</text>
</comment>
<evidence type="ECO:0000313" key="2">
    <source>
        <dbReference type="Proteomes" id="UP001454036"/>
    </source>
</evidence>
<dbReference type="AlphaFoldDB" id="A0AAV3QU18"/>
<organism evidence="1 2">
    <name type="scientific">Lithospermum erythrorhizon</name>
    <name type="common">Purple gromwell</name>
    <name type="synonym">Lithospermum officinale var. erythrorhizon</name>
    <dbReference type="NCBI Taxonomy" id="34254"/>
    <lineage>
        <taxon>Eukaryota</taxon>
        <taxon>Viridiplantae</taxon>
        <taxon>Streptophyta</taxon>
        <taxon>Embryophyta</taxon>
        <taxon>Tracheophyta</taxon>
        <taxon>Spermatophyta</taxon>
        <taxon>Magnoliopsida</taxon>
        <taxon>eudicotyledons</taxon>
        <taxon>Gunneridae</taxon>
        <taxon>Pentapetalae</taxon>
        <taxon>asterids</taxon>
        <taxon>lamiids</taxon>
        <taxon>Boraginales</taxon>
        <taxon>Boraginaceae</taxon>
        <taxon>Boraginoideae</taxon>
        <taxon>Lithospermeae</taxon>
        <taxon>Lithospermum</taxon>
    </lineage>
</organism>
<dbReference type="EMBL" id="BAABME010023217">
    <property type="protein sequence ID" value="GAA0167569.1"/>
    <property type="molecule type" value="Genomic_DNA"/>
</dbReference>
<dbReference type="InterPro" id="IPR036875">
    <property type="entry name" value="Znf_CCHC_sf"/>
</dbReference>
<proteinExistence type="predicted"/>
<sequence>MLIITSPSNLPTPSIVIGVPKWTPFSVDKLFGYVDGTIPCPPSQLAAPNGFSLPNSAYELWVQQDQLIMSLLISAMSQKTISLIVGKHSFHQIWATLNTAFANHSFSTQMSLQDQLFNVKQNNQAILTYLQQAKSLYDTLAAIGKQPTHEVFIIYILRGLDEEYKDLKSMVYSRGSQIKCEELHNYLPTHAFVNPNISQKAPSLSRGLLPTPPSVQYVAYDYGSSSRGRGRSTRDRFYRTQCRSNDRRSNPPQWQSSSNQDISKARCFVCDSTMHLANSCPHRTPAPKLIMPTISSSPLESSNNLLHLFTPQTTSHEFQIQGRLIT</sequence>
<name>A0AAV3QU18_LITER</name>
<dbReference type="Proteomes" id="UP001454036">
    <property type="component" value="Unassembled WGS sequence"/>
</dbReference>
<dbReference type="SUPFAM" id="SSF57756">
    <property type="entry name" value="Retrovirus zinc finger-like domains"/>
    <property type="match status" value="1"/>
</dbReference>
<keyword evidence="2" id="KW-1185">Reference proteome</keyword>
<gene>
    <name evidence="1" type="ORF">LIER_40406</name>
</gene>